<proteinExistence type="predicted"/>
<evidence type="ECO:0000256" key="1">
    <source>
        <dbReference type="SAM" id="MobiDB-lite"/>
    </source>
</evidence>
<organism evidence="2 3">
    <name type="scientific">Pararge aegeria aegeria</name>
    <dbReference type="NCBI Taxonomy" id="348720"/>
    <lineage>
        <taxon>Eukaryota</taxon>
        <taxon>Metazoa</taxon>
        <taxon>Ecdysozoa</taxon>
        <taxon>Arthropoda</taxon>
        <taxon>Hexapoda</taxon>
        <taxon>Insecta</taxon>
        <taxon>Pterygota</taxon>
        <taxon>Neoptera</taxon>
        <taxon>Endopterygota</taxon>
        <taxon>Lepidoptera</taxon>
        <taxon>Glossata</taxon>
        <taxon>Ditrysia</taxon>
        <taxon>Papilionoidea</taxon>
        <taxon>Nymphalidae</taxon>
        <taxon>Satyrinae</taxon>
        <taxon>Satyrini</taxon>
        <taxon>Parargina</taxon>
        <taxon>Pararge</taxon>
    </lineage>
</organism>
<protein>
    <submittedName>
        <fullName evidence="2">Jg16442 protein</fullName>
    </submittedName>
</protein>
<gene>
    <name evidence="2" type="primary">jg16442</name>
    <name evidence="2" type="ORF">PAEG_LOCUS27635</name>
</gene>
<dbReference type="AlphaFoldDB" id="A0A8S4SJG4"/>
<evidence type="ECO:0000313" key="2">
    <source>
        <dbReference type="EMBL" id="CAH2269416.1"/>
    </source>
</evidence>
<evidence type="ECO:0000313" key="3">
    <source>
        <dbReference type="Proteomes" id="UP000838756"/>
    </source>
</evidence>
<dbReference type="Proteomes" id="UP000838756">
    <property type="component" value="Unassembled WGS sequence"/>
</dbReference>
<reference evidence="2" key="1">
    <citation type="submission" date="2022-03" db="EMBL/GenBank/DDBJ databases">
        <authorList>
            <person name="Lindestad O."/>
        </authorList>
    </citation>
    <scope>NUCLEOTIDE SEQUENCE</scope>
</reference>
<accession>A0A8S4SJG4</accession>
<feature type="region of interest" description="Disordered" evidence="1">
    <location>
        <begin position="74"/>
        <end position="94"/>
    </location>
</feature>
<dbReference type="EMBL" id="CAKXAJ010026514">
    <property type="protein sequence ID" value="CAH2269416.1"/>
    <property type="molecule type" value="Genomic_DNA"/>
</dbReference>
<sequence>MARLNTHIFLEGELIITTLSRRVGDRSSWSSSEDAVARRDLSPAAVIATMLAEDKAWKAVVFFCETVLVKKEAAERDRERSQSRAEKTVLKSWC</sequence>
<name>A0A8S4SJG4_9NEOP</name>
<comment type="caution">
    <text evidence="2">The sequence shown here is derived from an EMBL/GenBank/DDBJ whole genome shotgun (WGS) entry which is preliminary data.</text>
</comment>
<keyword evidence="3" id="KW-1185">Reference proteome</keyword>